<dbReference type="SUPFAM" id="SSF48452">
    <property type="entry name" value="TPR-like"/>
    <property type="match status" value="1"/>
</dbReference>
<sequence>MAFDPVKEDYQRLILRFARTQVSDEDSIATLMKDFNWRFSNDRNSLPQTDEDRAFNLVAQAAEIVDYRLPFVEESQAQALIDQGKRLLNQAIQLDPNCFDAQRMLHASNSRLFDAYYQFLVEKLPQVEAACYQKAQESSQGLPAEQAELAQRLAINPYKRWLATLSSRALICGRNKDAIAYGEKLLELDAADAADARFTLALAYAKLEDEDALDNLMDQYRKLDPPRGADDPWILLARLAIHFKKRELVEAEHYLDLLIDRYPEATLCCFVQKDLPEGEFSRLNVLPYSEDELIIAIAEATVLLQEGNDLIGRGVLGRWLADQVRARDPKTVELAEKELQMQANALFASADSFPGGSDFPDGPVGSGPAGPSFPGGPIGPDFPGGPAGPRPIGPHIDGPNDPHSGG</sequence>
<name>A0A9D6ADX0_9ACTN</name>
<dbReference type="AlphaFoldDB" id="A0A9D6ADX0"/>
<proteinExistence type="predicted"/>
<evidence type="ECO:0000313" key="2">
    <source>
        <dbReference type="EMBL" id="MBF4802717.1"/>
    </source>
</evidence>
<dbReference type="InterPro" id="IPR011990">
    <property type="entry name" value="TPR-like_helical_dom_sf"/>
</dbReference>
<gene>
    <name evidence="2" type="ORF">HXK24_02690</name>
</gene>
<reference evidence="2" key="1">
    <citation type="submission" date="2020-04" db="EMBL/GenBank/DDBJ databases">
        <title>Deep metagenomics examines the oral microbiome during advanced dental caries in children, revealing novel taxa and co-occurrences with host molecules.</title>
        <authorList>
            <person name="Baker J.L."/>
            <person name="Morton J.T."/>
            <person name="Dinis M."/>
            <person name="Alvarez R."/>
            <person name="Tran N.C."/>
            <person name="Knight R."/>
            <person name="Edlund A."/>
        </authorList>
    </citation>
    <scope>NUCLEOTIDE SEQUENCE</scope>
    <source>
        <strain evidence="2">JCVI_3_bin.11</strain>
    </source>
</reference>
<evidence type="ECO:0000256" key="1">
    <source>
        <dbReference type="SAM" id="MobiDB-lite"/>
    </source>
</evidence>
<evidence type="ECO:0008006" key="4">
    <source>
        <dbReference type="Google" id="ProtNLM"/>
    </source>
</evidence>
<organism evidence="2 3">
    <name type="scientific">Lancefieldella parvula</name>
    <dbReference type="NCBI Taxonomy" id="1382"/>
    <lineage>
        <taxon>Bacteria</taxon>
        <taxon>Bacillati</taxon>
        <taxon>Actinomycetota</taxon>
        <taxon>Coriobacteriia</taxon>
        <taxon>Coriobacteriales</taxon>
        <taxon>Atopobiaceae</taxon>
        <taxon>Lancefieldella</taxon>
    </lineage>
</organism>
<dbReference type="Proteomes" id="UP000787322">
    <property type="component" value="Unassembled WGS sequence"/>
</dbReference>
<dbReference type="Gene3D" id="1.25.40.10">
    <property type="entry name" value="Tetratricopeptide repeat domain"/>
    <property type="match status" value="1"/>
</dbReference>
<dbReference type="EMBL" id="JABZGU010000039">
    <property type="protein sequence ID" value="MBF4802717.1"/>
    <property type="molecule type" value="Genomic_DNA"/>
</dbReference>
<feature type="region of interest" description="Disordered" evidence="1">
    <location>
        <begin position="350"/>
        <end position="406"/>
    </location>
</feature>
<evidence type="ECO:0000313" key="3">
    <source>
        <dbReference type="Proteomes" id="UP000787322"/>
    </source>
</evidence>
<comment type="caution">
    <text evidence="2">The sequence shown here is derived from an EMBL/GenBank/DDBJ whole genome shotgun (WGS) entry which is preliminary data.</text>
</comment>
<accession>A0A9D6ADX0</accession>
<protein>
    <recommendedName>
        <fullName evidence="4">Tetratricopeptide repeat protein</fullName>
    </recommendedName>
</protein>
<feature type="non-terminal residue" evidence="2">
    <location>
        <position position="406"/>
    </location>
</feature>